<reference evidence="4 5" key="1">
    <citation type="submission" date="2017-02" db="EMBL/GenBank/DDBJ databases">
        <title>Ketogulonicigenium robustum SPU B003 Genome sequencing and assembly.</title>
        <authorList>
            <person name="Li Y."/>
            <person name="Liu L."/>
            <person name="Wang C."/>
            <person name="Zhang M."/>
            <person name="Zhang T."/>
            <person name="Zhang Y."/>
        </authorList>
    </citation>
    <scope>NUCLEOTIDE SEQUENCE [LARGE SCALE GENOMIC DNA]</scope>
    <source>
        <strain evidence="4 5">SPU_B003</strain>
    </source>
</reference>
<dbReference type="EMBL" id="CP019937">
    <property type="protein sequence ID" value="ARO13392.1"/>
    <property type="molecule type" value="Genomic_DNA"/>
</dbReference>
<evidence type="ECO:0000259" key="1">
    <source>
        <dbReference type="Pfam" id="PF00497"/>
    </source>
</evidence>
<proteinExistence type="predicted"/>
<evidence type="ECO:0000313" key="5">
    <source>
        <dbReference type="Proteomes" id="UP000242447"/>
    </source>
</evidence>
<dbReference type="KEGG" id="kro:BVG79_00284"/>
<gene>
    <name evidence="2" type="primary">glnH</name>
    <name evidence="2" type="ORF">BVG79_00030</name>
    <name evidence="3" type="ORF">BVG79_00284</name>
    <name evidence="4" type="ORF">BVG79_00500</name>
</gene>
<dbReference type="STRING" id="92947.BVG79_00030"/>
<organism evidence="4 5">
    <name type="scientific">Ketogulonicigenium robustum</name>
    <dbReference type="NCBI Taxonomy" id="92947"/>
    <lineage>
        <taxon>Bacteria</taxon>
        <taxon>Pseudomonadati</taxon>
        <taxon>Pseudomonadota</taxon>
        <taxon>Alphaproteobacteria</taxon>
        <taxon>Rhodobacterales</taxon>
        <taxon>Roseobacteraceae</taxon>
        <taxon>Ketogulonicigenium</taxon>
    </lineage>
</organism>
<evidence type="ECO:0000313" key="3">
    <source>
        <dbReference type="EMBL" id="ARO13644.1"/>
    </source>
</evidence>
<dbReference type="Pfam" id="PF00497">
    <property type="entry name" value="SBP_bac_3"/>
    <property type="match status" value="1"/>
</dbReference>
<accession>A0A1W6NX99</accession>
<evidence type="ECO:0000313" key="2">
    <source>
        <dbReference type="EMBL" id="ARO13392.1"/>
    </source>
</evidence>
<sequence>MGRPGTDLIDTPFSSIFTGLQSDRYNSQPNAIRAVLTGRADATIADMSASRYFAAENPQLEVSLRIPVGVNVSFFFRKDDVAFRNEVEVALECMKTNDAFAEIYTKWFGIAPPQPPKPRFSPVTAPPTTRGMTRANTPSAATDPPLLCRALRPPCPYVRTESHGPFSDHLLQVRLHPAIPARDSGRPLGDVAQCPAPRYRGGSVYLNMFRAFSKWFSSSVRRLPLRALAG</sequence>
<dbReference type="SUPFAM" id="SSF53850">
    <property type="entry name" value="Periplasmic binding protein-like II"/>
    <property type="match status" value="1"/>
</dbReference>
<dbReference type="KEGG" id="kro:BVG79_00500"/>
<dbReference type="EMBL" id="CP019937">
    <property type="protein sequence ID" value="ARO13854.1"/>
    <property type="molecule type" value="Genomic_DNA"/>
</dbReference>
<keyword evidence="5" id="KW-1185">Reference proteome</keyword>
<evidence type="ECO:0000313" key="4">
    <source>
        <dbReference type="EMBL" id="ARO13854.1"/>
    </source>
</evidence>
<dbReference type="EMBL" id="CP019937">
    <property type="protein sequence ID" value="ARO13644.1"/>
    <property type="molecule type" value="Genomic_DNA"/>
</dbReference>
<protein>
    <submittedName>
        <fullName evidence="3">Extracellular solute-binding protein, family 3</fullName>
    </submittedName>
    <submittedName>
        <fullName evidence="4">Polar amino acid transport system substrate-binding protein</fullName>
    </submittedName>
</protein>
<dbReference type="Gene3D" id="3.40.190.10">
    <property type="entry name" value="Periplasmic binding protein-like II"/>
    <property type="match status" value="2"/>
</dbReference>
<dbReference type="Proteomes" id="UP000242447">
    <property type="component" value="Chromosome"/>
</dbReference>
<name>A0A1W6NX99_9RHOB</name>
<dbReference type="AlphaFoldDB" id="A0A1W6NX99"/>
<dbReference type="KEGG" id="kro:BVG79_00030"/>
<feature type="domain" description="Solute-binding protein family 3/N-terminal" evidence="1">
    <location>
        <begin position="29"/>
        <end position="109"/>
    </location>
</feature>
<dbReference type="InterPro" id="IPR001638">
    <property type="entry name" value="Solute-binding_3/MltF_N"/>
</dbReference>